<evidence type="ECO:0000313" key="2">
    <source>
        <dbReference type="EMBL" id="SPZ11929.1"/>
    </source>
</evidence>
<protein>
    <submittedName>
        <fullName evidence="2">Uncharacterized protein</fullName>
    </submittedName>
</protein>
<keyword evidence="4" id="KW-1185">Reference proteome</keyword>
<dbReference type="Proteomes" id="UP000250443">
    <property type="component" value="Unassembled WGS sequence"/>
</dbReference>
<sequence>MDSLHSRTASCLAVSLLVVAAWFLGHETQAQPSPTLTTNLSAYPNAPAALPSSATQAELSVRPWRPASANMHQRPQRWIF</sequence>
<reference evidence="1 4" key="2">
    <citation type="submission" date="2020-10" db="EMBL/GenBank/DDBJ databases">
        <title>Genome sequences of Pseudomonas isolates.</title>
        <authorList>
            <person name="Wessels L."/>
            <person name="Reich F."/>
            <person name="Hammerl J."/>
        </authorList>
    </citation>
    <scope>NUCLEOTIDE SEQUENCE [LARGE SCALE GENOMIC DNA]</scope>
    <source>
        <strain evidence="1 4">20-MO00624-0</strain>
    </source>
</reference>
<proteinExistence type="predicted"/>
<evidence type="ECO:0000313" key="3">
    <source>
        <dbReference type="Proteomes" id="UP000250443"/>
    </source>
</evidence>
<organism evidence="2 3">
    <name type="scientific">Pseudomonas luteola</name>
    <dbReference type="NCBI Taxonomy" id="47886"/>
    <lineage>
        <taxon>Bacteria</taxon>
        <taxon>Pseudomonadati</taxon>
        <taxon>Pseudomonadota</taxon>
        <taxon>Gammaproteobacteria</taxon>
        <taxon>Pseudomonadales</taxon>
        <taxon>Pseudomonadaceae</taxon>
        <taxon>Pseudomonas</taxon>
    </lineage>
</organism>
<gene>
    <name evidence="1" type="ORF">IRZ65_18345</name>
    <name evidence="2" type="ORF">NCTC11842_04181</name>
</gene>
<evidence type="ECO:0000313" key="4">
    <source>
        <dbReference type="Proteomes" id="UP000626180"/>
    </source>
</evidence>
<evidence type="ECO:0000313" key="1">
    <source>
        <dbReference type="EMBL" id="MBF8642643.1"/>
    </source>
</evidence>
<accession>A0A2X2EUA3</accession>
<dbReference type="Proteomes" id="UP000626180">
    <property type="component" value="Unassembled WGS sequence"/>
</dbReference>
<dbReference type="AlphaFoldDB" id="A0A2X2EUA3"/>
<dbReference type="RefSeq" id="WP_010795935.1">
    <property type="nucleotide sequence ID" value="NZ_CP053063.1"/>
</dbReference>
<dbReference type="EMBL" id="JADMCD010000010">
    <property type="protein sequence ID" value="MBF8642643.1"/>
    <property type="molecule type" value="Genomic_DNA"/>
</dbReference>
<dbReference type="EMBL" id="UAUF01000014">
    <property type="protein sequence ID" value="SPZ11929.1"/>
    <property type="molecule type" value="Genomic_DNA"/>
</dbReference>
<name>A0A2X2EUA3_PSELU</name>
<dbReference type="GeneID" id="300265503"/>
<reference evidence="2 3" key="1">
    <citation type="submission" date="2018-06" db="EMBL/GenBank/DDBJ databases">
        <authorList>
            <consortium name="Pathogen Informatics"/>
            <person name="Doyle S."/>
        </authorList>
    </citation>
    <scope>NUCLEOTIDE SEQUENCE [LARGE SCALE GENOMIC DNA]</scope>
    <source>
        <strain evidence="2 3">NCTC11842</strain>
    </source>
</reference>